<protein>
    <submittedName>
        <fullName evidence="1">Uncharacterized protein</fullName>
    </submittedName>
</protein>
<reference evidence="1 2" key="1">
    <citation type="submission" date="2013-07" db="EMBL/GenBank/DDBJ databases">
        <title>Thalassospira permensis NBRC 106175 Genome Sequencing.</title>
        <authorList>
            <person name="Lai Q."/>
            <person name="Shao Z."/>
        </authorList>
    </citation>
    <scope>NUCLEOTIDE SEQUENCE [LARGE SCALE GENOMIC DNA]</scope>
    <source>
        <strain evidence="1 2">NBRC 106175</strain>
    </source>
</reference>
<dbReference type="Proteomes" id="UP000027463">
    <property type="component" value="Unassembled WGS sequence"/>
</dbReference>
<gene>
    <name evidence="1" type="ORF">SMB34_12340</name>
</gene>
<evidence type="ECO:0000313" key="1">
    <source>
        <dbReference type="EMBL" id="KEO58804.1"/>
    </source>
</evidence>
<keyword evidence="2" id="KW-1185">Reference proteome</keyword>
<proteinExistence type="predicted"/>
<comment type="caution">
    <text evidence="1">The sequence shown here is derived from an EMBL/GenBank/DDBJ whole genome shotgun (WGS) entry which is preliminary data.</text>
</comment>
<name>A0ABR4TSH3_9PROT</name>
<sequence>MALKADNNFITDPRMDYANARAQTINDPLMVRIKLSRMQHRTMRDAGL</sequence>
<evidence type="ECO:0000313" key="2">
    <source>
        <dbReference type="Proteomes" id="UP000027463"/>
    </source>
</evidence>
<accession>A0ABR4TSH3</accession>
<organism evidence="1 2">
    <name type="scientific">Thalassospira permensis NBRC 106175</name>
    <dbReference type="NCBI Taxonomy" id="1353532"/>
    <lineage>
        <taxon>Bacteria</taxon>
        <taxon>Pseudomonadati</taxon>
        <taxon>Pseudomonadota</taxon>
        <taxon>Alphaproteobacteria</taxon>
        <taxon>Rhodospirillales</taxon>
        <taxon>Thalassospiraceae</taxon>
        <taxon>Thalassospira</taxon>
    </lineage>
</organism>
<dbReference type="EMBL" id="AUNC01000004">
    <property type="protein sequence ID" value="KEO58804.1"/>
    <property type="molecule type" value="Genomic_DNA"/>
</dbReference>